<dbReference type="GeneID" id="92086576"/>
<evidence type="ECO:0000313" key="3">
    <source>
        <dbReference type="Proteomes" id="UP001480595"/>
    </source>
</evidence>
<comment type="caution">
    <text evidence="2">The sequence shown here is derived from an EMBL/GenBank/DDBJ whole genome shotgun (WGS) entry which is preliminary data.</text>
</comment>
<proteinExistence type="predicted"/>
<dbReference type="RefSeq" id="XP_066721654.1">
    <property type="nucleotide sequence ID" value="XM_066853513.1"/>
</dbReference>
<dbReference type="EMBL" id="JAQQWL010000002">
    <property type="protein sequence ID" value="KAK8087130.1"/>
    <property type="molecule type" value="Genomic_DNA"/>
</dbReference>
<accession>A0ABR1WVD7</accession>
<feature type="region of interest" description="Disordered" evidence="1">
    <location>
        <begin position="1"/>
        <end position="36"/>
    </location>
</feature>
<evidence type="ECO:0000256" key="1">
    <source>
        <dbReference type="SAM" id="MobiDB-lite"/>
    </source>
</evidence>
<protein>
    <submittedName>
        <fullName evidence="2">Uncharacterized protein</fullName>
    </submittedName>
</protein>
<gene>
    <name evidence="2" type="ORF">PG994_002104</name>
</gene>
<evidence type="ECO:0000313" key="2">
    <source>
        <dbReference type="EMBL" id="KAK8087130.1"/>
    </source>
</evidence>
<sequence length="311" mass="35317">MPLSDESMDRESSTTLVYGDDKHDGRWQAQSTAKAPCHNPSLLPKRPWYLSATESILRRVGWSSTTADGYALLKSTGDDTVEMKPVFNADKGSPYTSDLPFDTGSIMTLQPIHDAVPYHLAFYHLNYARRRLDPKVKLAFIPEISCQGTSVIKSTTHRDMPCNWSSRIYFDNGTFLQKQELMYTMDARHAFWPSITVRLCSHESVRLGQIRVRDNDGLIAVSMGLRWSSSNGSSQNDLHICEKCYSDLGYHVEVVGREVHYDWENRLSRYDKPSTHKTYGQVLQTAKGLNRPNLHLVTYMTKGGEFSPVKV</sequence>
<dbReference type="Proteomes" id="UP001480595">
    <property type="component" value="Unassembled WGS sequence"/>
</dbReference>
<organism evidence="2 3">
    <name type="scientific">Apiospora phragmitis</name>
    <dbReference type="NCBI Taxonomy" id="2905665"/>
    <lineage>
        <taxon>Eukaryota</taxon>
        <taxon>Fungi</taxon>
        <taxon>Dikarya</taxon>
        <taxon>Ascomycota</taxon>
        <taxon>Pezizomycotina</taxon>
        <taxon>Sordariomycetes</taxon>
        <taxon>Xylariomycetidae</taxon>
        <taxon>Amphisphaeriales</taxon>
        <taxon>Apiosporaceae</taxon>
        <taxon>Apiospora</taxon>
    </lineage>
</organism>
<name>A0ABR1WVD7_9PEZI</name>
<keyword evidence="3" id="KW-1185">Reference proteome</keyword>
<reference evidence="2 3" key="1">
    <citation type="submission" date="2023-01" db="EMBL/GenBank/DDBJ databases">
        <title>Analysis of 21 Apiospora genomes using comparative genomics revels a genus with tremendous synthesis potential of carbohydrate active enzymes and secondary metabolites.</title>
        <authorList>
            <person name="Sorensen T."/>
        </authorList>
    </citation>
    <scope>NUCLEOTIDE SEQUENCE [LARGE SCALE GENOMIC DNA]</scope>
    <source>
        <strain evidence="2 3">CBS 135458</strain>
    </source>
</reference>